<accession>A0A0E9RS95</accession>
<proteinExistence type="predicted"/>
<name>A0A0E9RS95_ANGAN</name>
<evidence type="ECO:0000313" key="2">
    <source>
        <dbReference type="EMBL" id="JAH32056.1"/>
    </source>
</evidence>
<reference evidence="2" key="1">
    <citation type="submission" date="2014-11" db="EMBL/GenBank/DDBJ databases">
        <authorList>
            <person name="Amaro Gonzalez C."/>
        </authorList>
    </citation>
    <scope>NUCLEOTIDE SEQUENCE</scope>
</reference>
<dbReference type="AlphaFoldDB" id="A0A0E9RS95"/>
<organism evidence="2">
    <name type="scientific">Anguilla anguilla</name>
    <name type="common">European freshwater eel</name>
    <name type="synonym">Muraena anguilla</name>
    <dbReference type="NCBI Taxonomy" id="7936"/>
    <lineage>
        <taxon>Eukaryota</taxon>
        <taxon>Metazoa</taxon>
        <taxon>Chordata</taxon>
        <taxon>Craniata</taxon>
        <taxon>Vertebrata</taxon>
        <taxon>Euteleostomi</taxon>
        <taxon>Actinopterygii</taxon>
        <taxon>Neopterygii</taxon>
        <taxon>Teleostei</taxon>
        <taxon>Anguilliformes</taxon>
        <taxon>Anguillidae</taxon>
        <taxon>Anguilla</taxon>
    </lineage>
</organism>
<reference evidence="2" key="2">
    <citation type="journal article" date="2015" name="Fish Shellfish Immunol.">
        <title>Early steps in the European eel (Anguilla anguilla)-Vibrio vulnificus interaction in the gills: Role of the RtxA13 toxin.</title>
        <authorList>
            <person name="Callol A."/>
            <person name="Pajuelo D."/>
            <person name="Ebbesson L."/>
            <person name="Teles M."/>
            <person name="MacKenzie S."/>
            <person name="Amaro C."/>
        </authorList>
    </citation>
    <scope>NUCLEOTIDE SEQUENCE</scope>
</reference>
<sequence>MTLRPQAQSPAQMPTPPYNNSQMGVGVLEITFPVSYTNQRATRGPMALLTSLPP</sequence>
<dbReference type="EMBL" id="GBXM01076521">
    <property type="protein sequence ID" value="JAH32056.1"/>
    <property type="molecule type" value="Transcribed_RNA"/>
</dbReference>
<evidence type="ECO:0000256" key="1">
    <source>
        <dbReference type="SAM" id="MobiDB-lite"/>
    </source>
</evidence>
<protein>
    <submittedName>
        <fullName evidence="2">Uncharacterized protein</fullName>
    </submittedName>
</protein>
<feature type="region of interest" description="Disordered" evidence="1">
    <location>
        <begin position="1"/>
        <end position="20"/>
    </location>
</feature>